<reference evidence="2 3" key="1">
    <citation type="submission" date="2016-10" db="EMBL/GenBank/DDBJ databases">
        <authorList>
            <person name="de Groot N.N."/>
        </authorList>
    </citation>
    <scope>NUCLEOTIDE SEQUENCE [LARGE SCALE GENOMIC DNA]</scope>
    <source>
        <strain evidence="2 3">CGMCC 1.7659</strain>
    </source>
</reference>
<evidence type="ECO:0000313" key="3">
    <source>
        <dbReference type="Proteomes" id="UP000198575"/>
    </source>
</evidence>
<dbReference type="EMBL" id="FOVF01000002">
    <property type="protein sequence ID" value="SFM99708.1"/>
    <property type="molecule type" value="Genomic_DNA"/>
</dbReference>
<feature type="chain" id="PRO_5011756651" evidence="1">
    <location>
        <begin position="38"/>
        <end position="164"/>
    </location>
</feature>
<keyword evidence="3" id="KW-1185">Reference proteome</keyword>
<gene>
    <name evidence="2" type="ORF">SAMN05216289_10221</name>
</gene>
<evidence type="ECO:0000256" key="1">
    <source>
        <dbReference type="SAM" id="SignalP"/>
    </source>
</evidence>
<keyword evidence="1" id="KW-0732">Signal</keyword>
<protein>
    <submittedName>
        <fullName evidence="2">Uncharacterized protein</fullName>
    </submittedName>
</protein>
<evidence type="ECO:0000313" key="2">
    <source>
        <dbReference type="EMBL" id="SFM99708.1"/>
    </source>
</evidence>
<dbReference type="Proteomes" id="UP000198575">
    <property type="component" value="Unassembled WGS sequence"/>
</dbReference>
<proteinExistence type="predicted"/>
<name>A0A1I4VEY0_9GAMM</name>
<organism evidence="2 3">
    <name type="scientific">Dokdonella immobilis</name>
    <dbReference type="NCBI Taxonomy" id="578942"/>
    <lineage>
        <taxon>Bacteria</taxon>
        <taxon>Pseudomonadati</taxon>
        <taxon>Pseudomonadota</taxon>
        <taxon>Gammaproteobacteria</taxon>
        <taxon>Lysobacterales</taxon>
        <taxon>Rhodanobacteraceae</taxon>
        <taxon>Dokdonella</taxon>
    </lineage>
</organism>
<accession>A0A1I4VEY0</accession>
<sequence length="164" mass="18009">MLPRCARQIRKARLAGASVLLGMLLGAACSAPPPVLAEDLAYPVLVLFPQSGSVRHDDTADLRMMGVQRVMGYDGTVMLIDSRLDIYRLDGLASTHSGLWLMAHPSGRTEVRFELHRIGQADIEQARRLILEREPTLRDSAEPVPRASLLQASTLQAMLKIIGK</sequence>
<dbReference type="AlphaFoldDB" id="A0A1I4VEY0"/>
<feature type="signal peptide" evidence="1">
    <location>
        <begin position="1"/>
        <end position="37"/>
    </location>
</feature>
<dbReference type="PROSITE" id="PS51257">
    <property type="entry name" value="PROKAR_LIPOPROTEIN"/>
    <property type="match status" value="1"/>
</dbReference>